<dbReference type="RefSeq" id="WP_038407980.1">
    <property type="nucleotide sequence ID" value="NZ_MW124302.1"/>
</dbReference>
<reference evidence="2" key="1">
    <citation type="journal article" date="2020" name="Int. J. Mol. Sci.">
        <title>Genetic Carriers and Genomic Distribution of cadA6-A Novel Variant of a Cadmium Resistance Determinant Identified in Listeria spp.</title>
        <authorList>
            <person name="Chmielowska C."/>
            <person name="Korsak D."/>
            <person name="Szmulkowska B."/>
            <person name="Krop A."/>
            <person name="Lipka K."/>
            <person name="Krupinska M."/>
            <person name="Bartosik D."/>
        </authorList>
    </citation>
    <scope>NUCLEOTIDE SEQUENCE</scope>
    <source>
        <strain evidence="2">Sr11</strain>
    </source>
</reference>
<accession>A0A7T0MAU4</accession>
<dbReference type="InterPro" id="IPR021477">
    <property type="entry name" value="TVIIS_effector_SACOL2603_fam"/>
</dbReference>
<geneLocation type="plasmid" evidence="2">
    <name>pLIS6</name>
</geneLocation>
<sequence>MSEIKVQETTFQSHATKLESASDGSYLPLKNGNMPYSRANSINELRSALVDLLDVVERFQTVTKKDSERLTQMGTAYANQDKSAGQKISQLEVR</sequence>
<gene>
    <name evidence="2" type="ORF">pLIS600051c</name>
</gene>
<evidence type="ECO:0000256" key="1">
    <source>
        <dbReference type="SAM" id="MobiDB-lite"/>
    </source>
</evidence>
<organism evidence="2">
    <name type="scientific">Listeria ivanovii</name>
    <dbReference type="NCBI Taxonomy" id="1638"/>
    <lineage>
        <taxon>Bacteria</taxon>
        <taxon>Bacillati</taxon>
        <taxon>Bacillota</taxon>
        <taxon>Bacilli</taxon>
        <taxon>Bacillales</taxon>
        <taxon>Listeriaceae</taxon>
        <taxon>Listeria</taxon>
    </lineage>
</organism>
<dbReference type="NCBIfam" id="TIGR04197">
    <property type="entry name" value="T7SS_SACOL2603"/>
    <property type="match status" value="1"/>
</dbReference>
<dbReference type="Pfam" id="PF11328">
    <property type="entry name" value="DUF3130"/>
    <property type="match status" value="1"/>
</dbReference>
<name>A0A7T0MAU4_LISIV</name>
<reference evidence="2" key="2">
    <citation type="submission" date="2020-10" db="EMBL/GenBank/DDBJ databases">
        <authorList>
            <person name="Chmielowska C.A."/>
            <person name="Korsak D."/>
            <person name="Bartosik D."/>
        </authorList>
    </citation>
    <scope>NUCLEOTIDE SEQUENCE</scope>
    <source>
        <strain evidence="2">Sr11</strain>
        <plasmid evidence="2">pLIS6</plasmid>
    </source>
</reference>
<keyword evidence="2" id="KW-0614">Plasmid</keyword>
<dbReference type="AlphaFoldDB" id="A0A7T0MAU4"/>
<proteinExistence type="predicted"/>
<evidence type="ECO:0000313" key="2">
    <source>
        <dbReference type="EMBL" id="QPL19448.1"/>
    </source>
</evidence>
<feature type="compositionally biased region" description="Polar residues" evidence="1">
    <location>
        <begin position="70"/>
        <end position="94"/>
    </location>
</feature>
<dbReference type="EMBL" id="MW124302">
    <property type="protein sequence ID" value="QPL19448.1"/>
    <property type="molecule type" value="Genomic_DNA"/>
</dbReference>
<feature type="region of interest" description="Disordered" evidence="1">
    <location>
        <begin position="67"/>
        <end position="94"/>
    </location>
</feature>
<protein>
    <submittedName>
        <fullName evidence="2">DUF3130 domain-containing protein</fullName>
    </submittedName>
</protein>